<feature type="non-terminal residue" evidence="1">
    <location>
        <position position="82"/>
    </location>
</feature>
<dbReference type="AlphaFoldDB" id="A0AAV5TJ76"/>
<keyword evidence="3" id="KW-1185">Reference proteome</keyword>
<comment type="caution">
    <text evidence="1">The sequence shown here is derived from an EMBL/GenBank/DDBJ whole genome shotgun (WGS) entry which is preliminary data.</text>
</comment>
<dbReference type="Proteomes" id="UP001432027">
    <property type="component" value="Unassembled WGS sequence"/>
</dbReference>
<evidence type="ECO:0000313" key="2">
    <source>
        <dbReference type="EMBL" id="GMS94421.1"/>
    </source>
</evidence>
<proteinExistence type="predicted"/>
<dbReference type="EMBL" id="BTSX01000004">
    <property type="protein sequence ID" value="GMS94421.1"/>
    <property type="molecule type" value="Genomic_DNA"/>
</dbReference>
<reference evidence="1" key="1">
    <citation type="submission" date="2023-10" db="EMBL/GenBank/DDBJ databases">
        <title>Genome assembly of Pristionchus species.</title>
        <authorList>
            <person name="Yoshida K."/>
            <person name="Sommer R.J."/>
        </authorList>
    </citation>
    <scope>NUCLEOTIDE SEQUENCE</scope>
    <source>
        <strain evidence="1">RS0144</strain>
    </source>
</reference>
<protein>
    <submittedName>
        <fullName evidence="1">Uncharacterized protein</fullName>
    </submittedName>
</protein>
<evidence type="ECO:0000313" key="1">
    <source>
        <dbReference type="EMBL" id="GMS94420.1"/>
    </source>
</evidence>
<evidence type="ECO:0000313" key="3">
    <source>
        <dbReference type="Proteomes" id="UP001432027"/>
    </source>
</evidence>
<organism evidence="1 3">
    <name type="scientific">Pristionchus entomophagus</name>
    <dbReference type="NCBI Taxonomy" id="358040"/>
    <lineage>
        <taxon>Eukaryota</taxon>
        <taxon>Metazoa</taxon>
        <taxon>Ecdysozoa</taxon>
        <taxon>Nematoda</taxon>
        <taxon>Chromadorea</taxon>
        <taxon>Rhabditida</taxon>
        <taxon>Rhabditina</taxon>
        <taxon>Diplogasteromorpha</taxon>
        <taxon>Diplogasteroidea</taxon>
        <taxon>Neodiplogasteridae</taxon>
        <taxon>Pristionchus</taxon>
    </lineage>
</organism>
<sequence length="82" mass="8664">DTCLLLTYACPDGEDCIEATQDPTGAWSCGDDSADYSLHVGAGDGPYESIRCLAGVWSDPTGTSLEDSLSANPIVYCQRFVP</sequence>
<name>A0AAV5TJ76_9BILA</name>
<dbReference type="EMBL" id="BTSX01000004">
    <property type="protein sequence ID" value="GMS94420.1"/>
    <property type="molecule type" value="Genomic_DNA"/>
</dbReference>
<accession>A0AAV5TJ76</accession>
<feature type="non-terminal residue" evidence="1">
    <location>
        <position position="1"/>
    </location>
</feature>
<gene>
    <name evidence="1" type="ORF">PENTCL1PPCAC_16595</name>
    <name evidence="2" type="ORF">PENTCL1PPCAC_16596</name>
</gene>